<feature type="domain" description="HD-GYP" evidence="2">
    <location>
        <begin position="176"/>
        <end position="371"/>
    </location>
</feature>
<dbReference type="PROSITE" id="PS51832">
    <property type="entry name" value="HD_GYP"/>
    <property type="match status" value="1"/>
</dbReference>
<name>A0A554XDU9_9BURK</name>
<organism evidence="3 4">
    <name type="scientific">Tepidimonas taiwanensis</name>
    <dbReference type="NCBI Taxonomy" id="307486"/>
    <lineage>
        <taxon>Bacteria</taxon>
        <taxon>Pseudomonadati</taxon>
        <taxon>Pseudomonadota</taxon>
        <taxon>Betaproteobacteria</taxon>
        <taxon>Burkholderiales</taxon>
        <taxon>Tepidimonas</taxon>
    </lineage>
</organism>
<dbReference type="OrthoDB" id="9774747at2"/>
<evidence type="ECO:0000313" key="4">
    <source>
        <dbReference type="Proteomes" id="UP000317763"/>
    </source>
</evidence>
<dbReference type="InterPro" id="IPR037522">
    <property type="entry name" value="HD_GYP_dom"/>
</dbReference>
<keyword evidence="3" id="KW-0378">Hydrolase</keyword>
<reference evidence="3 4" key="1">
    <citation type="submission" date="2019-07" db="EMBL/GenBank/DDBJ databases">
        <title>Tepidimonas taiwanensis I1-1 draft genome.</title>
        <authorList>
            <person name="Da Costa M.S."/>
            <person name="Froufe H.J.C."/>
            <person name="Egas C."/>
            <person name="Albuquerque L."/>
        </authorList>
    </citation>
    <scope>NUCLEOTIDE SEQUENCE [LARGE SCALE GENOMIC DNA]</scope>
    <source>
        <strain evidence="3 4">I1-1</strain>
    </source>
</reference>
<dbReference type="InterPro" id="IPR021812">
    <property type="entry name" value="DUF3391"/>
</dbReference>
<evidence type="ECO:0000313" key="3">
    <source>
        <dbReference type="EMBL" id="TSE34005.1"/>
    </source>
</evidence>
<dbReference type="EC" id="3.1.4.52" evidence="3"/>
<evidence type="ECO:0000259" key="2">
    <source>
        <dbReference type="PROSITE" id="PS51832"/>
    </source>
</evidence>
<dbReference type="Gene3D" id="1.10.3210.10">
    <property type="entry name" value="Hypothetical protein af1432"/>
    <property type="match status" value="1"/>
</dbReference>
<dbReference type="Pfam" id="PF13487">
    <property type="entry name" value="HD_5"/>
    <property type="match status" value="1"/>
</dbReference>
<gene>
    <name evidence="3" type="primary">rpfG_1</name>
    <name evidence="3" type="ORF">Ttaiw_00064</name>
</gene>
<dbReference type="PANTHER" id="PTHR45228:SF4">
    <property type="entry name" value="LIPOPROTEIN"/>
    <property type="match status" value="1"/>
</dbReference>
<keyword evidence="4" id="KW-1185">Reference proteome</keyword>
<dbReference type="AlphaFoldDB" id="A0A554XDU9"/>
<dbReference type="SUPFAM" id="SSF109604">
    <property type="entry name" value="HD-domain/PDEase-like"/>
    <property type="match status" value="1"/>
</dbReference>
<feature type="region of interest" description="Disordered" evidence="1">
    <location>
        <begin position="91"/>
        <end position="118"/>
    </location>
</feature>
<dbReference type="Pfam" id="PF11871">
    <property type="entry name" value="DUF3391"/>
    <property type="match status" value="1"/>
</dbReference>
<evidence type="ECO:0000256" key="1">
    <source>
        <dbReference type="SAM" id="MobiDB-lite"/>
    </source>
</evidence>
<dbReference type="STRING" id="307486.GCA_000807215_00099"/>
<protein>
    <submittedName>
        <fullName evidence="3">Cyclic di-GMP phosphodiesterase response regulator RpfG</fullName>
        <ecNumber evidence="3">3.1.4.52</ecNumber>
    </submittedName>
</protein>
<dbReference type="GO" id="GO:0071111">
    <property type="term" value="F:cyclic-guanylate-specific phosphodiesterase activity"/>
    <property type="evidence" value="ECO:0007669"/>
    <property type="project" value="UniProtKB-EC"/>
</dbReference>
<sequence length="458" mass="50000">MVRLSPLFRVFVAIISLLKTYFSEIRNVPEPTLPLIPVSDLRVGHFVLLDLGWMAHPFPRNHFRITSPRQIDTIRGLGLSRVRIDPARSEFDEVQTTETTAASSSSVAAPADAAPDPATEAARARARALADQRRTLALCERQYAEGTRRYRAVLDTLEHDPLAAGEQARNGIDAILTAMDTQGESAIRLLGDVQGERGAQHAMNVTVLSLLLGRAMGLDAAALQSLGVAAFLHDVGKTRLPDIVRFKDEAFTPAQLKAYEEHVAHGVALGRAMGLDATALLAIAQHHEAADGSGFPRGCAGSEMGTASHILALVNRYDGLCNPPNPVRALTPHEALAHLFAMQKARFDPPTLSAFIRMLGVYPPGSIVQLSDGRYAQVHTVNAARPLKPRVLVHDPRVPRSEALLLDLQTTPDLSIQRSLRADQLPRAALDYLEPRPRYYYFFERALRADDATRGDGP</sequence>
<feature type="compositionally biased region" description="Low complexity" evidence="1">
    <location>
        <begin position="94"/>
        <end position="118"/>
    </location>
</feature>
<dbReference type="NCBIfam" id="TIGR00277">
    <property type="entry name" value="HDIG"/>
    <property type="match status" value="1"/>
</dbReference>
<comment type="caution">
    <text evidence="3">The sequence shown here is derived from an EMBL/GenBank/DDBJ whole genome shotgun (WGS) entry which is preliminary data.</text>
</comment>
<proteinExistence type="predicted"/>
<dbReference type="InterPro" id="IPR003607">
    <property type="entry name" value="HD/PDEase_dom"/>
</dbReference>
<dbReference type="InterPro" id="IPR006675">
    <property type="entry name" value="HDIG_dom"/>
</dbReference>
<dbReference type="Proteomes" id="UP000317763">
    <property type="component" value="Unassembled WGS sequence"/>
</dbReference>
<dbReference type="InterPro" id="IPR052020">
    <property type="entry name" value="Cyclic_di-GMP/3'3'-cGAMP_PDE"/>
</dbReference>
<dbReference type="EMBL" id="VJOM01000001">
    <property type="protein sequence ID" value="TSE34005.1"/>
    <property type="molecule type" value="Genomic_DNA"/>
</dbReference>
<dbReference type="PANTHER" id="PTHR45228">
    <property type="entry name" value="CYCLIC DI-GMP PHOSPHODIESTERASE TM_0186-RELATED"/>
    <property type="match status" value="1"/>
</dbReference>
<accession>A0A554XDU9</accession>
<dbReference type="CDD" id="cd00077">
    <property type="entry name" value="HDc"/>
    <property type="match status" value="1"/>
</dbReference>